<feature type="domain" description="C3H1-type" evidence="8">
    <location>
        <begin position="179"/>
        <end position="214"/>
    </location>
</feature>
<evidence type="ECO:0000259" key="8">
    <source>
        <dbReference type="PROSITE" id="PS50103"/>
    </source>
</evidence>
<evidence type="ECO:0000313" key="9">
    <source>
        <dbReference type="EMBL" id="KAL0067148.1"/>
    </source>
</evidence>
<dbReference type="EMBL" id="JBBXMP010000028">
    <property type="protein sequence ID" value="KAL0067148.1"/>
    <property type="molecule type" value="Genomic_DNA"/>
</dbReference>
<keyword evidence="2 5" id="KW-0479">Metal-binding</keyword>
<dbReference type="PANTHER" id="PTHR11224:SF10">
    <property type="entry name" value="IP09428P-RELATED"/>
    <property type="match status" value="1"/>
</dbReference>
<dbReference type="Gene3D" id="3.30.40.10">
    <property type="entry name" value="Zinc/RING finger domain, C3HC4 (zinc finger)"/>
    <property type="match status" value="1"/>
</dbReference>
<dbReference type="InterPro" id="IPR013083">
    <property type="entry name" value="Znf_RING/FYVE/PHD"/>
</dbReference>
<dbReference type="InterPro" id="IPR001841">
    <property type="entry name" value="Znf_RING"/>
</dbReference>
<feature type="zinc finger region" description="C3H1-type" evidence="5">
    <location>
        <begin position="179"/>
        <end position="214"/>
    </location>
</feature>
<dbReference type="Pfam" id="PF00097">
    <property type="entry name" value="zf-C3HC4"/>
    <property type="match status" value="1"/>
</dbReference>
<feature type="compositionally biased region" description="Acidic residues" evidence="6">
    <location>
        <begin position="388"/>
        <end position="409"/>
    </location>
</feature>
<dbReference type="SUPFAM" id="SSF90229">
    <property type="entry name" value="CCCH zinc finger"/>
    <property type="match status" value="1"/>
</dbReference>
<evidence type="ECO:0000256" key="6">
    <source>
        <dbReference type="SAM" id="MobiDB-lite"/>
    </source>
</evidence>
<reference evidence="9 10" key="1">
    <citation type="submission" date="2024-05" db="EMBL/GenBank/DDBJ databases">
        <title>A draft genome resource for the thread blight pathogen Marasmius tenuissimus strain MS-2.</title>
        <authorList>
            <person name="Yulfo-Soto G.E."/>
            <person name="Baruah I.K."/>
            <person name="Amoako-Attah I."/>
            <person name="Bukari Y."/>
            <person name="Meinhardt L.W."/>
            <person name="Bailey B.A."/>
            <person name="Cohen S.P."/>
        </authorList>
    </citation>
    <scope>NUCLEOTIDE SEQUENCE [LARGE SCALE GENOMIC DNA]</scope>
    <source>
        <strain evidence="9 10">MS-2</strain>
    </source>
</reference>
<evidence type="ECO:0000259" key="7">
    <source>
        <dbReference type="PROSITE" id="PS50089"/>
    </source>
</evidence>
<dbReference type="SUPFAM" id="SSF57850">
    <property type="entry name" value="RING/U-box"/>
    <property type="match status" value="1"/>
</dbReference>
<feature type="zinc finger region" description="C3H1-type" evidence="5">
    <location>
        <begin position="48"/>
        <end position="75"/>
    </location>
</feature>
<feature type="compositionally biased region" description="Basic and acidic residues" evidence="6">
    <location>
        <begin position="508"/>
        <end position="517"/>
    </location>
</feature>
<name>A0ABR3A0J6_9AGAR</name>
<evidence type="ECO:0000256" key="1">
    <source>
        <dbReference type="ARBA" id="ARBA00022679"/>
    </source>
</evidence>
<feature type="domain" description="RING-type" evidence="7">
    <location>
        <begin position="98"/>
        <end position="149"/>
    </location>
</feature>
<feature type="compositionally biased region" description="Acidic residues" evidence="6">
    <location>
        <begin position="434"/>
        <end position="454"/>
    </location>
</feature>
<feature type="compositionally biased region" description="Polar residues" evidence="6">
    <location>
        <begin position="481"/>
        <end position="502"/>
    </location>
</feature>
<evidence type="ECO:0000256" key="3">
    <source>
        <dbReference type="ARBA" id="ARBA00022771"/>
    </source>
</evidence>
<dbReference type="PROSITE" id="PS50103">
    <property type="entry name" value="ZF_C3H1"/>
    <property type="match status" value="3"/>
</dbReference>
<dbReference type="SMART" id="SM00184">
    <property type="entry name" value="RING"/>
    <property type="match status" value="1"/>
</dbReference>
<dbReference type="PANTHER" id="PTHR11224">
    <property type="entry name" value="MAKORIN-RELATED"/>
    <property type="match status" value="1"/>
</dbReference>
<evidence type="ECO:0000256" key="4">
    <source>
        <dbReference type="ARBA" id="ARBA00022833"/>
    </source>
</evidence>
<feature type="zinc finger region" description="C3H1-type" evidence="5">
    <location>
        <begin position="7"/>
        <end position="35"/>
    </location>
</feature>
<protein>
    <recommendedName>
        <fullName evidence="11">RING-type E3 ubiquitin transferase</fullName>
    </recommendedName>
</protein>
<evidence type="ECO:0000256" key="5">
    <source>
        <dbReference type="PROSITE-ProRule" id="PRU00723"/>
    </source>
</evidence>
<proteinExistence type="predicted"/>
<sequence length="517" mass="57959">MDRPSTSKPRGTCIYYKTPRGCFAGKTCKFLHGDPEVDQGNDARLTPYDQSKTCRYFAKGFCKRADKCWFIHSLPSPSQAAGSRETQEDVSDPIDELCSICYEEPKLYGLLAGCNHVFCITCIRQWRDPAQKSSDVVDSGVHKQCPMCRAPSSFITPSSLFFKNEDPRKAETISQYKQSMGRVSCKYFIQSRAKDKTKPFCPFGKDCFYQHLNDDGTAYVFRDGVDASMRRFRQQTRSSVFNHFNFFADIFETVRREEAGRGYEWIDRLLEDHHLGQLQDTLQAVRNSLQQVDRIIEAGGSRQTREENEPAQRRIDLDISDSVLPALEQWNLGGRLSEGSSTGGPTSADVHPRTYPNEHRHNSHASNPSTREEASAGDSDDSLPPLQDVDDTEESDDAWSTTDEEEDDLAPSQVDFQPAFDDEGDDGLPMLEPVSDDEGDEPPPLENVSDDEDNNPCPELGERSRPPFVTDGRGRVIGASNGRNSESGRQGATDSGTASSTEGVPRTFFDRFMDNFF</sequence>
<dbReference type="InterPro" id="IPR000571">
    <property type="entry name" value="Znf_CCCH"/>
</dbReference>
<feature type="region of interest" description="Disordered" evidence="6">
    <location>
        <begin position="334"/>
        <end position="517"/>
    </location>
</feature>
<dbReference type="Gene3D" id="3.30.1370.210">
    <property type="match status" value="1"/>
</dbReference>
<dbReference type="InterPro" id="IPR045072">
    <property type="entry name" value="MKRN-like"/>
</dbReference>
<feature type="domain" description="C3H1-type" evidence="8">
    <location>
        <begin position="7"/>
        <end position="35"/>
    </location>
</feature>
<feature type="compositionally biased region" description="Basic and acidic residues" evidence="6">
    <location>
        <begin position="303"/>
        <end position="317"/>
    </location>
</feature>
<gene>
    <name evidence="9" type="ORF">AAF712_005718</name>
</gene>
<feature type="compositionally biased region" description="Basic and acidic residues" evidence="6">
    <location>
        <begin position="350"/>
        <end position="360"/>
    </location>
</feature>
<evidence type="ECO:0000313" key="10">
    <source>
        <dbReference type="Proteomes" id="UP001437256"/>
    </source>
</evidence>
<dbReference type="InterPro" id="IPR017907">
    <property type="entry name" value="Znf_RING_CS"/>
</dbReference>
<dbReference type="InterPro" id="IPR018957">
    <property type="entry name" value="Znf_C3HC4_RING-type"/>
</dbReference>
<evidence type="ECO:0000256" key="2">
    <source>
        <dbReference type="ARBA" id="ARBA00022723"/>
    </source>
</evidence>
<organism evidence="9 10">
    <name type="scientific">Marasmius tenuissimus</name>
    <dbReference type="NCBI Taxonomy" id="585030"/>
    <lineage>
        <taxon>Eukaryota</taxon>
        <taxon>Fungi</taxon>
        <taxon>Dikarya</taxon>
        <taxon>Basidiomycota</taxon>
        <taxon>Agaricomycotina</taxon>
        <taxon>Agaricomycetes</taxon>
        <taxon>Agaricomycetidae</taxon>
        <taxon>Agaricales</taxon>
        <taxon>Marasmiineae</taxon>
        <taxon>Marasmiaceae</taxon>
        <taxon>Marasmius</taxon>
    </lineage>
</organism>
<evidence type="ECO:0008006" key="11">
    <source>
        <dbReference type="Google" id="ProtNLM"/>
    </source>
</evidence>
<keyword evidence="4 5" id="KW-0862">Zinc</keyword>
<dbReference type="SMART" id="SM00356">
    <property type="entry name" value="ZnF_C3H1"/>
    <property type="match status" value="3"/>
</dbReference>
<dbReference type="InterPro" id="IPR036855">
    <property type="entry name" value="Znf_CCCH_sf"/>
</dbReference>
<keyword evidence="1" id="KW-0808">Transferase</keyword>
<dbReference type="PROSITE" id="PS00518">
    <property type="entry name" value="ZF_RING_1"/>
    <property type="match status" value="1"/>
</dbReference>
<comment type="caution">
    <text evidence="9">The sequence shown here is derived from an EMBL/GenBank/DDBJ whole genome shotgun (WGS) entry which is preliminary data.</text>
</comment>
<dbReference type="PROSITE" id="PS50089">
    <property type="entry name" value="ZF_RING_2"/>
    <property type="match status" value="1"/>
</dbReference>
<keyword evidence="3 5" id="KW-0863">Zinc-finger</keyword>
<feature type="region of interest" description="Disordered" evidence="6">
    <location>
        <begin position="297"/>
        <end position="317"/>
    </location>
</feature>
<accession>A0ABR3A0J6</accession>
<feature type="domain" description="C3H1-type" evidence="8">
    <location>
        <begin position="48"/>
        <end position="75"/>
    </location>
</feature>
<keyword evidence="10" id="KW-1185">Reference proteome</keyword>
<dbReference type="Proteomes" id="UP001437256">
    <property type="component" value="Unassembled WGS sequence"/>
</dbReference>